<gene>
    <name evidence="1" type="ORF">PVAND_000562</name>
</gene>
<comment type="caution">
    <text evidence="1">The sequence shown here is derived from an EMBL/GenBank/DDBJ whole genome shotgun (WGS) entry which is preliminary data.</text>
</comment>
<evidence type="ECO:0000313" key="2">
    <source>
        <dbReference type="Proteomes" id="UP001107558"/>
    </source>
</evidence>
<evidence type="ECO:0008006" key="3">
    <source>
        <dbReference type="Google" id="ProtNLM"/>
    </source>
</evidence>
<dbReference type="EMBL" id="JADBJN010000003">
    <property type="protein sequence ID" value="KAG5670285.1"/>
    <property type="molecule type" value="Genomic_DNA"/>
</dbReference>
<accession>A0A9J6BKH7</accession>
<sequence length="75" mass="8800">MTAEKFWNIVGRDKYPVLFQVSYPIAQMISSSAIAERTWSTFKFIHSRLHTLDKNDYILEDGAVLNEIDYEELNE</sequence>
<evidence type="ECO:0000313" key="1">
    <source>
        <dbReference type="EMBL" id="KAG5670285.1"/>
    </source>
</evidence>
<keyword evidence="2" id="KW-1185">Reference proteome</keyword>
<reference evidence="1" key="1">
    <citation type="submission" date="2021-03" db="EMBL/GenBank/DDBJ databases">
        <title>Chromosome level genome of the anhydrobiotic midge Polypedilum vanderplanki.</title>
        <authorList>
            <person name="Yoshida Y."/>
            <person name="Kikawada T."/>
            <person name="Gusev O."/>
        </authorList>
    </citation>
    <scope>NUCLEOTIDE SEQUENCE</scope>
    <source>
        <strain evidence="1">NIAS01</strain>
        <tissue evidence="1">Whole body or cell culture</tissue>
    </source>
</reference>
<protein>
    <recommendedName>
        <fullName evidence="3">HAT C-terminal dimerisation domain-containing protein</fullName>
    </recommendedName>
</protein>
<proteinExistence type="predicted"/>
<organism evidence="1 2">
    <name type="scientific">Polypedilum vanderplanki</name>
    <name type="common">Sleeping chironomid midge</name>
    <dbReference type="NCBI Taxonomy" id="319348"/>
    <lineage>
        <taxon>Eukaryota</taxon>
        <taxon>Metazoa</taxon>
        <taxon>Ecdysozoa</taxon>
        <taxon>Arthropoda</taxon>
        <taxon>Hexapoda</taxon>
        <taxon>Insecta</taxon>
        <taxon>Pterygota</taxon>
        <taxon>Neoptera</taxon>
        <taxon>Endopterygota</taxon>
        <taxon>Diptera</taxon>
        <taxon>Nematocera</taxon>
        <taxon>Chironomoidea</taxon>
        <taxon>Chironomidae</taxon>
        <taxon>Chironominae</taxon>
        <taxon>Polypedilum</taxon>
        <taxon>Polypedilum</taxon>
    </lineage>
</organism>
<name>A0A9J6BKH7_POLVA</name>
<dbReference type="OrthoDB" id="8070001at2759"/>
<dbReference type="AlphaFoldDB" id="A0A9J6BKH7"/>
<dbReference type="Proteomes" id="UP001107558">
    <property type="component" value="Chromosome 3"/>
</dbReference>